<gene>
    <name evidence="2" type="ORF">OKIOD_LOCUS10521</name>
</gene>
<evidence type="ECO:0000313" key="3">
    <source>
        <dbReference type="Proteomes" id="UP001158576"/>
    </source>
</evidence>
<dbReference type="Pfam" id="PF14226">
    <property type="entry name" value="DIOX_N"/>
    <property type="match status" value="1"/>
</dbReference>
<sequence>MEKTTAEEKFKDARAKKAHHAPIIDLEVLSHNPEEVEKLYLALVNTGFMYISSHGVDKTLIQEIKQVTYDFYHLSPSKRKELQEYEGKLVHSDTAFDLPPFVGIVEKDASIDVEYVDSLFHKYICEISKLAFRLFCFFETALGLEKGRLSNRLEPQGSQNVVCYEQTPP</sequence>
<protein>
    <submittedName>
        <fullName evidence="2">Oidioi.mRNA.OKI2018_I69.chr1.g1756.t1.cds</fullName>
    </submittedName>
</protein>
<dbReference type="Proteomes" id="UP001158576">
    <property type="component" value="Chromosome 1"/>
</dbReference>
<organism evidence="2 3">
    <name type="scientific">Oikopleura dioica</name>
    <name type="common">Tunicate</name>
    <dbReference type="NCBI Taxonomy" id="34765"/>
    <lineage>
        <taxon>Eukaryota</taxon>
        <taxon>Metazoa</taxon>
        <taxon>Chordata</taxon>
        <taxon>Tunicata</taxon>
        <taxon>Appendicularia</taxon>
        <taxon>Copelata</taxon>
        <taxon>Oikopleuridae</taxon>
        <taxon>Oikopleura</taxon>
    </lineage>
</organism>
<dbReference type="InterPro" id="IPR027443">
    <property type="entry name" value="IPNS-like_sf"/>
</dbReference>
<keyword evidence="3" id="KW-1185">Reference proteome</keyword>
<name>A0ABN7SNX0_OIKDI</name>
<dbReference type="SUPFAM" id="SSF51197">
    <property type="entry name" value="Clavaminate synthase-like"/>
    <property type="match status" value="1"/>
</dbReference>
<reference evidence="2 3" key="1">
    <citation type="submission" date="2021-04" db="EMBL/GenBank/DDBJ databases">
        <authorList>
            <person name="Bliznina A."/>
        </authorList>
    </citation>
    <scope>NUCLEOTIDE SEQUENCE [LARGE SCALE GENOMIC DNA]</scope>
</reference>
<proteinExistence type="predicted"/>
<dbReference type="EMBL" id="OU015566">
    <property type="protein sequence ID" value="CAG5105013.1"/>
    <property type="molecule type" value="Genomic_DNA"/>
</dbReference>
<evidence type="ECO:0000259" key="1">
    <source>
        <dbReference type="Pfam" id="PF14226"/>
    </source>
</evidence>
<dbReference type="InterPro" id="IPR026992">
    <property type="entry name" value="DIOX_N"/>
</dbReference>
<evidence type="ECO:0000313" key="2">
    <source>
        <dbReference type="EMBL" id="CAG5105013.1"/>
    </source>
</evidence>
<feature type="domain" description="Non-haem dioxygenase N-terminal" evidence="1">
    <location>
        <begin position="22"/>
        <end position="84"/>
    </location>
</feature>
<accession>A0ABN7SNX0</accession>
<dbReference type="Gene3D" id="2.60.120.330">
    <property type="entry name" value="B-lactam Antibiotic, Isopenicillin N Synthase, Chain"/>
    <property type="match status" value="1"/>
</dbReference>